<dbReference type="Proteomes" id="UP000002027">
    <property type="component" value="Chromosome 1"/>
</dbReference>
<evidence type="ECO:0000313" key="2">
    <source>
        <dbReference type="Proteomes" id="UP000002027"/>
    </source>
</evidence>
<protein>
    <submittedName>
        <fullName evidence="1">Uncharacterized protein</fullName>
    </submittedName>
</protein>
<dbReference type="HOGENOM" id="CLU_690599_0_0_0"/>
<gene>
    <name evidence="1" type="ordered locus">Sthe_1097</name>
</gene>
<dbReference type="InParanoid" id="D1C2R6"/>
<name>D1C2R6_SPHTD</name>
<evidence type="ECO:0000313" key="1">
    <source>
        <dbReference type="EMBL" id="ACZ38533.1"/>
    </source>
</evidence>
<dbReference type="KEGG" id="sti:Sthe_1097"/>
<dbReference type="EMBL" id="CP001823">
    <property type="protein sequence ID" value="ACZ38533.1"/>
    <property type="molecule type" value="Genomic_DNA"/>
</dbReference>
<reference evidence="1 2" key="2">
    <citation type="journal article" date="2010" name="Stand. Genomic Sci.">
        <title>Complete genome sequence of Desulfohalobium retbaense type strain (HR(100)).</title>
        <authorList>
            <person name="Spring S."/>
            <person name="Nolan M."/>
            <person name="Lapidus A."/>
            <person name="Glavina Del Rio T."/>
            <person name="Copeland A."/>
            <person name="Tice H."/>
            <person name="Cheng J.F."/>
            <person name="Lucas S."/>
            <person name="Land M."/>
            <person name="Chen F."/>
            <person name="Bruce D."/>
            <person name="Goodwin L."/>
            <person name="Pitluck S."/>
            <person name="Ivanova N."/>
            <person name="Mavromatis K."/>
            <person name="Mikhailova N."/>
            <person name="Pati A."/>
            <person name="Chen A."/>
            <person name="Palaniappan K."/>
            <person name="Hauser L."/>
            <person name="Chang Y.J."/>
            <person name="Jeffries C.D."/>
            <person name="Munk C."/>
            <person name="Kiss H."/>
            <person name="Chain P."/>
            <person name="Han C."/>
            <person name="Brettin T."/>
            <person name="Detter J.C."/>
            <person name="Schuler E."/>
            <person name="Goker M."/>
            <person name="Rohde M."/>
            <person name="Bristow J."/>
            <person name="Eisen J.A."/>
            <person name="Markowitz V."/>
            <person name="Hugenholtz P."/>
            <person name="Kyrpides N.C."/>
            <person name="Klenk H.P."/>
        </authorList>
    </citation>
    <scope>NUCLEOTIDE SEQUENCE [LARGE SCALE GENOMIC DNA]</scope>
    <source>
        <strain evidence="2">ATCC 49802 / DSM 20745 / S 6022</strain>
    </source>
</reference>
<dbReference type="RefSeq" id="WP_012871580.1">
    <property type="nucleotide sequence ID" value="NC_013523.1"/>
</dbReference>
<organism evidence="1 2">
    <name type="scientific">Sphaerobacter thermophilus (strain ATCC 49802 / DSM 20745 / KCCM 41009 / NCIMB 13125 / S 6022)</name>
    <dbReference type="NCBI Taxonomy" id="479434"/>
    <lineage>
        <taxon>Bacteria</taxon>
        <taxon>Pseudomonadati</taxon>
        <taxon>Thermomicrobiota</taxon>
        <taxon>Thermomicrobia</taxon>
        <taxon>Sphaerobacterales</taxon>
        <taxon>Sphaerobacterineae</taxon>
        <taxon>Sphaerobacteraceae</taxon>
        <taxon>Sphaerobacter</taxon>
    </lineage>
</organism>
<keyword evidence="2" id="KW-1185">Reference proteome</keyword>
<accession>D1C2R6</accession>
<dbReference type="AlphaFoldDB" id="D1C2R6"/>
<dbReference type="OrthoDB" id="9820416at2"/>
<proteinExistence type="predicted"/>
<reference evidence="2" key="1">
    <citation type="submission" date="2009-11" db="EMBL/GenBank/DDBJ databases">
        <title>The complete chromosome 1 of Sphaerobacter thermophilus DSM 20745.</title>
        <authorList>
            <person name="Lucas S."/>
            <person name="Copeland A."/>
            <person name="Lapidus A."/>
            <person name="Glavina del Rio T."/>
            <person name="Dalin E."/>
            <person name="Tice H."/>
            <person name="Bruce D."/>
            <person name="Goodwin L."/>
            <person name="Pitluck S."/>
            <person name="Kyrpides N."/>
            <person name="Mavromatis K."/>
            <person name="Ivanova N."/>
            <person name="Mikhailova N."/>
            <person name="LaButti K.M."/>
            <person name="Clum A."/>
            <person name="Sun H.I."/>
            <person name="Brettin T."/>
            <person name="Detter J.C."/>
            <person name="Han C."/>
            <person name="Larimer F."/>
            <person name="Land M."/>
            <person name="Hauser L."/>
            <person name="Markowitz V."/>
            <person name="Cheng J.F."/>
            <person name="Hugenholtz P."/>
            <person name="Woyke T."/>
            <person name="Wu D."/>
            <person name="Steenblock K."/>
            <person name="Schneider S."/>
            <person name="Pukall R."/>
            <person name="Goeker M."/>
            <person name="Klenk H.P."/>
            <person name="Eisen J.A."/>
        </authorList>
    </citation>
    <scope>NUCLEOTIDE SEQUENCE [LARGE SCALE GENOMIC DNA]</scope>
    <source>
        <strain evidence="2">ATCC 49802 / DSM 20745 / S 6022</strain>
    </source>
</reference>
<sequence>MRAVEGNVVSEKVPGGSLIAAVLDRELMAWSDRGGASRYLGERWSEQCTVALEEAVGSEVPVPRGRPFTLRAVVRLDENPEIAIQAGQHKLVNPDFVLYGSRDGEEHILQSADAKFAVDTIRSPQVSAAALEALLAVEGGLVGAAIEAKLGGPVGDPYRVEQGVFLSPISPLTDYFLPRVTSGPGAPVDPQEVILLPVDPVAMFTGLPMTRLIGILARIDRLPVSPRENILSAMYYFRLACACAWMWVEEHTPLLSNDPPPEVDPTGLADETSRRVRGAHTAYEVVQEWYETVERVSRSRQEVRSMAVMPVRMREIRAMVEAAGLGEDRGVLRRVRGALERRYRTRLVETVGEIPARPNRPLPAILEDVANASRGLYPELRRLAAELVEREAAEARGER</sequence>